<dbReference type="PROSITE" id="PS00061">
    <property type="entry name" value="ADH_SHORT"/>
    <property type="match status" value="1"/>
</dbReference>
<gene>
    <name evidence="4" type="ORF">CCHL11_03153</name>
</gene>
<dbReference type="Pfam" id="PF13561">
    <property type="entry name" value="adh_short_C2"/>
    <property type="match status" value="1"/>
</dbReference>
<keyword evidence="5" id="KW-1185">Reference proteome</keyword>
<proteinExistence type="inferred from homology"/>
<dbReference type="PRINTS" id="PR00081">
    <property type="entry name" value="GDHRDH"/>
</dbReference>
<dbReference type="PRINTS" id="PR00080">
    <property type="entry name" value="SDRFAMILY"/>
</dbReference>
<evidence type="ECO:0000313" key="5">
    <source>
        <dbReference type="Proteomes" id="UP000186583"/>
    </source>
</evidence>
<name>A0A1Q8RGF4_9PEZI</name>
<dbReference type="Proteomes" id="UP000186583">
    <property type="component" value="Unassembled WGS sequence"/>
</dbReference>
<dbReference type="PANTHER" id="PTHR24321:SF8">
    <property type="entry name" value="ESTRADIOL 17-BETA-DEHYDROGENASE 8-RELATED"/>
    <property type="match status" value="1"/>
</dbReference>
<comment type="similarity">
    <text evidence="1">Belongs to the short-chain dehydrogenases/reductases (SDR) family.</text>
</comment>
<dbReference type="InterPro" id="IPR036291">
    <property type="entry name" value="NAD(P)-bd_dom_sf"/>
</dbReference>
<accession>A0A1Q8RGF4</accession>
<evidence type="ECO:0000256" key="1">
    <source>
        <dbReference type="ARBA" id="ARBA00006484"/>
    </source>
</evidence>
<evidence type="ECO:0000256" key="2">
    <source>
        <dbReference type="ARBA" id="ARBA00022857"/>
    </source>
</evidence>
<keyword evidence="3" id="KW-0560">Oxidoreductase</keyword>
<dbReference type="STRING" id="708187.A0A1Q8RGF4"/>
<dbReference type="GO" id="GO:0016491">
    <property type="term" value="F:oxidoreductase activity"/>
    <property type="evidence" value="ECO:0007669"/>
    <property type="project" value="UniProtKB-KW"/>
</dbReference>
<dbReference type="FunFam" id="3.40.50.720:FF:000084">
    <property type="entry name" value="Short-chain dehydrogenase reductase"/>
    <property type="match status" value="1"/>
</dbReference>
<dbReference type="AlphaFoldDB" id="A0A1Q8RGF4"/>
<dbReference type="SUPFAM" id="SSF51735">
    <property type="entry name" value="NAD(P)-binding Rossmann-fold domains"/>
    <property type="match status" value="1"/>
</dbReference>
<dbReference type="OrthoDB" id="1669814at2759"/>
<dbReference type="PANTHER" id="PTHR24321">
    <property type="entry name" value="DEHYDROGENASES, SHORT CHAIN"/>
    <property type="match status" value="1"/>
</dbReference>
<evidence type="ECO:0000313" key="4">
    <source>
        <dbReference type="EMBL" id="OLN83397.1"/>
    </source>
</evidence>
<reference evidence="4 5" key="1">
    <citation type="submission" date="2016-11" db="EMBL/GenBank/DDBJ databases">
        <title>Draft Genome Assembly of Colletotrichum chlorophyti a pathogen of herbaceous plants.</title>
        <authorList>
            <person name="Gan P."/>
            <person name="Narusaka M."/>
            <person name="Tsushima A."/>
            <person name="Narusaka Y."/>
            <person name="Takano Y."/>
            <person name="Shirasu K."/>
        </authorList>
    </citation>
    <scope>NUCLEOTIDE SEQUENCE [LARGE SCALE GENOMIC DNA]</scope>
    <source>
        <strain evidence="4 5">NTL11</strain>
    </source>
</reference>
<dbReference type="Gene3D" id="3.40.50.720">
    <property type="entry name" value="NAD(P)-binding Rossmann-like Domain"/>
    <property type="match status" value="1"/>
</dbReference>
<keyword evidence="2" id="KW-0521">NADP</keyword>
<sequence length="257" mass="26788">MASGSSSTFSGNVIAVTGAASGIGRAVAVYLANRGATLAISDVQSDALTQLVEEISTSNPEIIIEATVVDVSKSDQVQTWIAQTVQKFGRLDGAANIAGIAGSNKKTLDLQTDADWKSVLDVNLLGTMYCLREELKYLKNGGSIVNTSSVLGLRSSPFPGESAYVASKHAVLGLTRNAAREHGYRNIRVNCVNPGAINTPMMRPEPGQEEADMAAISPPIPRLGHPEEVAAAVGFLLGKESTYISGTGIVVDGGLVC</sequence>
<comment type="caution">
    <text evidence="4">The sequence shown here is derived from an EMBL/GenBank/DDBJ whole genome shotgun (WGS) entry which is preliminary data.</text>
</comment>
<evidence type="ECO:0000256" key="3">
    <source>
        <dbReference type="ARBA" id="ARBA00023002"/>
    </source>
</evidence>
<protein>
    <submittedName>
        <fullName evidence="4">Levodione reductase 2</fullName>
    </submittedName>
</protein>
<dbReference type="CDD" id="cd05233">
    <property type="entry name" value="SDR_c"/>
    <property type="match status" value="1"/>
</dbReference>
<organism evidence="4 5">
    <name type="scientific">Colletotrichum chlorophyti</name>
    <dbReference type="NCBI Taxonomy" id="708187"/>
    <lineage>
        <taxon>Eukaryota</taxon>
        <taxon>Fungi</taxon>
        <taxon>Dikarya</taxon>
        <taxon>Ascomycota</taxon>
        <taxon>Pezizomycotina</taxon>
        <taxon>Sordariomycetes</taxon>
        <taxon>Hypocreomycetidae</taxon>
        <taxon>Glomerellales</taxon>
        <taxon>Glomerellaceae</taxon>
        <taxon>Colletotrichum</taxon>
    </lineage>
</organism>
<dbReference type="EMBL" id="MPGH01000204">
    <property type="protein sequence ID" value="OLN83397.1"/>
    <property type="molecule type" value="Genomic_DNA"/>
</dbReference>
<dbReference type="InterPro" id="IPR002347">
    <property type="entry name" value="SDR_fam"/>
</dbReference>
<dbReference type="InterPro" id="IPR020904">
    <property type="entry name" value="Sc_DH/Rdtase_CS"/>
</dbReference>